<proteinExistence type="predicted"/>
<gene>
    <name evidence="1" type="ORF">Plo01_58630</name>
</gene>
<dbReference type="PANTHER" id="PTHR30087">
    <property type="entry name" value="INNER MEMBRANE PROTEIN"/>
    <property type="match status" value="1"/>
</dbReference>
<dbReference type="EMBL" id="BOOH01000048">
    <property type="protein sequence ID" value="GIH79434.1"/>
    <property type="molecule type" value="Genomic_DNA"/>
</dbReference>
<comment type="caution">
    <text evidence="1">The sequence shown here is derived from an EMBL/GenBank/DDBJ whole genome shotgun (WGS) entry which is preliminary data.</text>
</comment>
<dbReference type="PANTHER" id="PTHR30087:SF1">
    <property type="entry name" value="HYPOTHETICAL CYTOSOLIC PROTEIN"/>
    <property type="match status" value="1"/>
</dbReference>
<sequence>MERILVSACLMGRKVRYDGAAKTSGDALLATWRHEGRLIPFCPEVEGGLPVPRPAAEIEGGADGAAVLTGAARVLTADGGDVTRPFLAGAQAALAVARSSDVKIAILKEGSPSCGSLTIYDGAFRGRRLPGRGVTAALLESYGIAVFNEDQITEAGTRLRELTEPAEPAEPA</sequence>
<evidence type="ECO:0000313" key="1">
    <source>
        <dbReference type="EMBL" id="GIH79434.1"/>
    </source>
</evidence>
<evidence type="ECO:0008006" key="3">
    <source>
        <dbReference type="Google" id="ProtNLM"/>
    </source>
</evidence>
<name>A0A8J3RTS3_9ACTN</name>
<dbReference type="RefSeq" id="WP_203893895.1">
    <property type="nucleotide sequence ID" value="NZ_BOOH01000048.1"/>
</dbReference>
<organism evidence="1 2">
    <name type="scientific">Planobispora longispora</name>
    <dbReference type="NCBI Taxonomy" id="28887"/>
    <lineage>
        <taxon>Bacteria</taxon>
        <taxon>Bacillati</taxon>
        <taxon>Actinomycetota</taxon>
        <taxon>Actinomycetes</taxon>
        <taxon>Streptosporangiales</taxon>
        <taxon>Streptosporangiaceae</taxon>
        <taxon>Planobispora</taxon>
    </lineage>
</organism>
<dbReference type="InterPro" id="IPR007553">
    <property type="entry name" value="2-thiour_desulf"/>
</dbReference>
<reference evidence="1 2" key="1">
    <citation type="submission" date="2021-01" db="EMBL/GenBank/DDBJ databases">
        <title>Whole genome shotgun sequence of Planobispora longispora NBRC 13918.</title>
        <authorList>
            <person name="Komaki H."/>
            <person name="Tamura T."/>
        </authorList>
    </citation>
    <scope>NUCLEOTIDE SEQUENCE [LARGE SCALE GENOMIC DNA]</scope>
    <source>
        <strain evidence="1 2">NBRC 13918</strain>
    </source>
</reference>
<protein>
    <recommendedName>
        <fullName evidence="3">DUF523 domain-containing protein</fullName>
    </recommendedName>
</protein>
<keyword evidence="2" id="KW-1185">Reference proteome</keyword>
<accession>A0A8J3RTS3</accession>
<dbReference type="AlphaFoldDB" id="A0A8J3RTS3"/>
<dbReference type="Proteomes" id="UP000616724">
    <property type="component" value="Unassembled WGS sequence"/>
</dbReference>
<dbReference type="Pfam" id="PF04463">
    <property type="entry name" value="2-thiour_desulf"/>
    <property type="match status" value="1"/>
</dbReference>
<evidence type="ECO:0000313" key="2">
    <source>
        <dbReference type="Proteomes" id="UP000616724"/>
    </source>
</evidence>